<dbReference type="RefSeq" id="WP_164321334.1">
    <property type="nucleotide sequence ID" value="NZ_JAAGLU010000037.1"/>
</dbReference>
<name>A0A6B3C2N6_9ACTN</name>
<dbReference type="EMBL" id="JAAGLU010000037">
    <property type="protein sequence ID" value="NEC90995.1"/>
    <property type="molecule type" value="Genomic_DNA"/>
</dbReference>
<dbReference type="InterPro" id="IPR036412">
    <property type="entry name" value="HAD-like_sf"/>
</dbReference>
<dbReference type="AlphaFoldDB" id="A0A6B3C2N6"/>
<dbReference type="InterPro" id="IPR006439">
    <property type="entry name" value="HAD-SF_hydro_IA"/>
</dbReference>
<gene>
    <name evidence="1" type="ORF">G3I71_35510</name>
</gene>
<dbReference type="InterPro" id="IPR023214">
    <property type="entry name" value="HAD_sf"/>
</dbReference>
<dbReference type="SUPFAM" id="SSF56784">
    <property type="entry name" value="HAD-like"/>
    <property type="match status" value="1"/>
</dbReference>
<accession>A0A6B3C2N6</accession>
<comment type="caution">
    <text evidence="1">The sequence shown here is derived from an EMBL/GenBank/DDBJ whole genome shotgun (WGS) entry which is preliminary data.</text>
</comment>
<dbReference type="InterPro" id="IPR050155">
    <property type="entry name" value="HAD-like_hydrolase_sf"/>
</dbReference>
<proteinExistence type="predicted"/>
<protein>
    <submittedName>
        <fullName evidence="1">HAD family hydrolase</fullName>
    </submittedName>
</protein>
<dbReference type="NCBIfam" id="TIGR01549">
    <property type="entry name" value="HAD-SF-IA-v1"/>
    <property type="match status" value="1"/>
</dbReference>
<reference evidence="1" key="1">
    <citation type="submission" date="2020-01" db="EMBL/GenBank/DDBJ databases">
        <title>Insect and environment-associated Actinomycetes.</title>
        <authorList>
            <person name="Currrie C."/>
            <person name="Chevrette M."/>
            <person name="Carlson C."/>
            <person name="Stubbendieck R."/>
            <person name="Wendt-Pienkowski E."/>
        </authorList>
    </citation>
    <scope>NUCLEOTIDE SEQUENCE</scope>
    <source>
        <strain evidence="1">SID12501</strain>
    </source>
</reference>
<dbReference type="GO" id="GO:0006281">
    <property type="term" value="P:DNA repair"/>
    <property type="evidence" value="ECO:0007669"/>
    <property type="project" value="TreeGrafter"/>
</dbReference>
<dbReference type="PANTHER" id="PTHR43434">
    <property type="entry name" value="PHOSPHOGLYCOLATE PHOSPHATASE"/>
    <property type="match status" value="1"/>
</dbReference>
<sequence length="233" mass="25596">MTSHTQDLRERITRARYVLFDFDGPVCRLFAGHAADGVSRKLVGSLEARGLRHLLSDEERNATDPLDVLRAVHRRCPGSDLMVDLEELLTQEELRAASSAKATDFADLVVRTWAARGARLAVTTNNSSRAVRKYLESRGLDVYFAKRLYGRTADPGLLKPDPYCLKQALAALDADPVDALMVGDAPSDLLAAQKAGVSFLGYARNGRKEKLLRDAGAEDLVLSMDRVLSALRD</sequence>
<dbReference type="PANTHER" id="PTHR43434:SF1">
    <property type="entry name" value="PHOSPHOGLYCOLATE PHOSPHATASE"/>
    <property type="match status" value="1"/>
</dbReference>
<dbReference type="Pfam" id="PF00702">
    <property type="entry name" value="Hydrolase"/>
    <property type="match status" value="1"/>
</dbReference>
<dbReference type="GO" id="GO:0008967">
    <property type="term" value="F:phosphoglycolate phosphatase activity"/>
    <property type="evidence" value="ECO:0007669"/>
    <property type="project" value="TreeGrafter"/>
</dbReference>
<organism evidence="1">
    <name type="scientific">Streptomyces sp. SID12501</name>
    <dbReference type="NCBI Taxonomy" id="2706042"/>
    <lineage>
        <taxon>Bacteria</taxon>
        <taxon>Bacillati</taxon>
        <taxon>Actinomycetota</taxon>
        <taxon>Actinomycetes</taxon>
        <taxon>Kitasatosporales</taxon>
        <taxon>Streptomycetaceae</taxon>
        <taxon>Streptomyces</taxon>
    </lineage>
</organism>
<keyword evidence="1" id="KW-0378">Hydrolase</keyword>
<evidence type="ECO:0000313" key="1">
    <source>
        <dbReference type="EMBL" id="NEC90995.1"/>
    </source>
</evidence>
<dbReference type="GO" id="GO:0005829">
    <property type="term" value="C:cytosol"/>
    <property type="evidence" value="ECO:0007669"/>
    <property type="project" value="TreeGrafter"/>
</dbReference>
<dbReference type="Gene3D" id="3.40.50.1000">
    <property type="entry name" value="HAD superfamily/HAD-like"/>
    <property type="match status" value="1"/>
</dbReference>